<keyword evidence="10" id="KW-0472">Membrane</keyword>
<evidence type="ECO:0000313" key="12">
    <source>
        <dbReference type="Proteomes" id="UP000813444"/>
    </source>
</evidence>
<proteinExistence type="inferred from homology"/>
<keyword evidence="8" id="KW-0503">Monooxygenase</keyword>
<dbReference type="Proteomes" id="UP000813444">
    <property type="component" value="Unassembled WGS sequence"/>
</dbReference>
<evidence type="ECO:0000256" key="4">
    <source>
        <dbReference type="ARBA" id="ARBA00022617"/>
    </source>
</evidence>
<dbReference type="AlphaFoldDB" id="A0A8K0WVW7"/>
<dbReference type="Pfam" id="PF00067">
    <property type="entry name" value="p450"/>
    <property type="match status" value="1"/>
</dbReference>
<dbReference type="InterPro" id="IPR001128">
    <property type="entry name" value="Cyt_P450"/>
</dbReference>
<evidence type="ECO:0000256" key="10">
    <source>
        <dbReference type="SAM" id="Phobius"/>
    </source>
</evidence>
<feature type="transmembrane region" description="Helical" evidence="10">
    <location>
        <begin position="304"/>
        <end position="324"/>
    </location>
</feature>
<evidence type="ECO:0000313" key="11">
    <source>
        <dbReference type="EMBL" id="KAH7325877.1"/>
    </source>
</evidence>
<evidence type="ECO:0000256" key="7">
    <source>
        <dbReference type="ARBA" id="ARBA00023004"/>
    </source>
</evidence>
<evidence type="ECO:0000256" key="1">
    <source>
        <dbReference type="ARBA" id="ARBA00001971"/>
    </source>
</evidence>
<dbReference type="CDD" id="cd11041">
    <property type="entry name" value="CYP503A1-like"/>
    <property type="match status" value="1"/>
</dbReference>
<feature type="transmembrane region" description="Helical" evidence="10">
    <location>
        <begin position="6"/>
        <end position="24"/>
    </location>
</feature>
<name>A0A8K0WVW7_9HYPO</name>
<dbReference type="Gene3D" id="1.10.630.10">
    <property type="entry name" value="Cytochrome P450"/>
    <property type="match status" value="1"/>
</dbReference>
<sequence length="523" mass="58600">MSWTGHLPVFLFLLIIFSALYRVARHLTGGNKDAGFWAAIPSVGVPTGGILPWTRAALNAITGMSRCAQIGYDRYCRSNAIFALPSPGAGAVVAIPPSLLNLLNRSESQIRAFDCQIENIQPQYMIGDRKLYENILHFEVVRQHMTKDVGHFAASSLEELDVAFRDVWGAEEGVWKEVNAWDTLARIIARASNRAFIGLPLCRNEELLEQTRLYANAVYIGSTLITALPISVRPIFGHIIAIPAKRSLAKCQEILVPFVEERVRLWRSADKTHKQPNDAVQWMIERCAKCDEYEMQPARIAQRLLILNLVSIFTTAYAFTNVVLDLYGSDQKEDYISGLRAECDHVARTHGGLSTKAAVDEMYRLDSTVRESLRVSAFGIVTLQRIVGDAGLDLGQGVQIPAGVRIGIPSQAIHHDSTYHENAHSFDAFRFSRPFEGPDGRRRQAGEQKLSVHVDEAFLTYGFGKHACPGRWFASQLMKQAIAYMLTNYDVECVGQRPEKKAVLNMILPPVQARIRIRRRVKR</sequence>
<dbReference type="GO" id="GO:0016705">
    <property type="term" value="F:oxidoreductase activity, acting on paired donors, with incorporation or reduction of molecular oxygen"/>
    <property type="evidence" value="ECO:0007669"/>
    <property type="project" value="InterPro"/>
</dbReference>
<keyword evidence="10" id="KW-0812">Transmembrane</keyword>
<feature type="binding site" description="axial binding residue" evidence="9">
    <location>
        <position position="468"/>
    </location>
    <ligand>
        <name>heme</name>
        <dbReference type="ChEBI" id="CHEBI:30413"/>
    </ligand>
    <ligandPart>
        <name>Fe</name>
        <dbReference type="ChEBI" id="CHEBI:18248"/>
    </ligandPart>
</feature>
<organism evidence="11 12">
    <name type="scientific">Stachybotrys elegans</name>
    <dbReference type="NCBI Taxonomy" id="80388"/>
    <lineage>
        <taxon>Eukaryota</taxon>
        <taxon>Fungi</taxon>
        <taxon>Dikarya</taxon>
        <taxon>Ascomycota</taxon>
        <taxon>Pezizomycotina</taxon>
        <taxon>Sordariomycetes</taxon>
        <taxon>Hypocreomycetidae</taxon>
        <taxon>Hypocreales</taxon>
        <taxon>Stachybotryaceae</taxon>
        <taxon>Stachybotrys</taxon>
    </lineage>
</organism>
<keyword evidence="7 9" id="KW-0408">Iron</keyword>
<reference evidence="11" key="1">
    <citation type="journal article" date="2021" name="Nat. Commun.">
        <title>Genetic determinants of endophytism in the Arabidopsis root mycobiome.</title>
        <authorList>
            <person name="Mesny F."/>
            <person name="Miyauchi S."/>
            <person name="Thiergart T."/>
            <person name="Pickel B."/>
            <person name="Atanasova L."/>
            <person name="Karlsson M."/>
            <person name="Huettel B."/>
            <person name="Barry K.W."/>
            <person name="Haridas S."/>
            <person name="Chen C."/>
            <person name="Bauer D."/>
            <person name="Andreopoulos W."/>
            <person name="Pangilinan J."/>
            <person name="LaButti K."/>
            <person name="Riley R."/>
            <person name="Lipzen A."/>
            <person name="Clum A."/>
            <person name="Drula E."/>
            <person name="Henrissat B."/>
            <person name="Kohler A."/>
            <person name="Grigoriev I.V."/>
            <person name="Martin F.M."/>
            <person name="Hacquard S."/>
        </authorList>
    </citation>
    <scope>NUCLEOTIDE SEQUENCE</scope>
    <source>
        <strain evidence="11">MPI-CAGE-CH-0235</strain>
    </source>
</reference>
<keyword evidence="10" id="KW-1133">Transmembrane helix</keyword>
<keyword evidence="6" id="KW-0560">Oxidoreductase</keyword>
<dbReference type="PANTHER" id="PTHR46206">
    <property type="entry name" value="CYTOCHROME P450"/>
    <property type="match status" value="1"/>
</dbReference>
<evidence type="ECO:0000256" key="5">
    <source>
        <dbReference type="ARBA" id="ARBA00022723"/>
    </source>
</evidence>
<comment type="cofactor">
    <cofactor evidence="1 9">
        <name>heme</name>
        <dbReference type="ChEBI" id="CHEBI:30413"/>
    </cofactor>
</comment>
<dbReference type="GO" id="GO:0004497">
    <property type="term" value="F:monooxygenase activity"/>
    <property type="evidence" value="ECO:0007669"/>
    <property type="project" value="UniProtKB-KW"/>
</dbReference>
<keyword evidence="4 9" id="KW-0349">Heme</keyword>
<protein>
    <submittedName>
        <fullName evidence="11">Cytochrome P450</fullName>
    </submittedName>
</protein>
<comment type="pathway">
    <text evidence="2">Mycotoxin biosynthesis.</text>
</comment>
<evidence type="ECO:0000256" key="8">
    <source>
        <dbReference type="ARBA" id="ARBA00023033"/>
    </source>
</evidence>
<evidence type="ECO:0000256" key="9">
    <source>
        <dbReference type="PIRSR" id="PIRSR602403-1"/>
    </source>
</evidence>
<dbReference type="InterPro" id="IPR036396">
    <property type="entry name" value="Cyt_P450_sf"/>
</dbReference>
<dbReference type="EMBL" id="JAGPNK010000002">
    <property type="protein sequence ID" value="KAH7325877.1"/>
    <property type="molecule type" value="Genomic_DNA"/>
</dbReference>
<gene>
    <name evidence="11" type="ORF">B0I35DRAFT_448891</name>
</gene>
<keyword evidence="12" id="KW-1185">Reference proteome</keyword>
<accession>A0A8K0WVW7</accession>
<evidence type="ECO:0000256" key="3">
    <source>
        <dbReference type="ARBA" id="ARBA00010617"/>
    </source>
</evidence>
<comment type="caution">
    <text evidence="11">The sequence shown here is derived from an EMBL/GenBank/DDBJ whole genome shotgun (WGS) entry which is preliminary data.</text>
</comment>
<dbReference type="InterPro" id="IPR002403">
    <property type="entry name" value="Cyt_P450_E_grp-IV"/>
</dbReference>
<dbReference type="GO" id="GO:0005506">
    <property type="term" value="F:iron ion binding"/>
    <property type="evidence" value="ECO:0007669"/>
    <property type="project" value="InterPro"/>
</dbReference>
<dbReference type="PANTHER" id="PTHR46206:SF1">
    <property type="entry name" value="P450, PUTATIVE (EUROFUNG)-RELATED"/>
    <property type="match status" value="1"/>
</dbReference>
<dbReference type="SUPFAM" id="SSF48264">
    <property type="entry name" value="Cytochrome P450"/>
    <property type="match status" value="1"/>
</dbReference>
<evidence type="ECO:0000256" key="2">
    <source>
        <dbReference type="ARBA" id="ARBA00004685"/>
    </source>
</evidence>
<keyword evidence="5 9" id="KW-0479">Metal-binding</keyword>
<dbReference type="OrthoDB" id="1844152at2759"/>
<dbReference type="GO" id="GO:0020037">
    <property type="term" value="F:heme binding"/>
    <property type="evidence" value="ECO:0007669"/>
    <property type="project" value="InterPro"/>
</dbReference>
<comment type="similarity">
    <text evidence="3">Belongs to the cytochrome P450 family.</text>
</comment>
<dbReference type="PRINTS" id="PR00465">
    <property type="entry name" value="EP450IV"/>
</dbReference>
<evidence type="ECO:0000256" key="6">
    <source>
        <dbReference type="ARBA" id="ARBA00023002"/>
    </source>
</evidence>